<evidence type="ECO:0000256" key="2">
    <source>
        <dbReference type="ARBA" id="ARBA00023002"/>
    </source>
</evidence>
<dbReference type="InterPro" id="IPR036291">
    <property type="entry name" value="NAD(P)-bd_dom_sf"/>
</dbReference>
<dbReference type="OrthoDB" id="9792003at2"/>
<dbReference type="SUPFAM" id="SSF51735">
    <property type="entry name" value="NAD(P)-binding Rossmann-fold domains"/>
    <property type="match status" value="1"/>
</dbReference>
<dbReference type="SMART" id="SM00822">
    <property type="entry name" value="PKS_KR"/>
    <property type="match status" value="1"/>
</dbReference>
<dbReference type="AlphaFoldDB" id="A0A1H5L017"/>
<protein>
    <submittedName>
        <fullName evidence="5">NADP-dependent 3-hydroxy acid dehydrogenase YdfG</fullName>
    </submittedName>
</protein>
<comment type="similarity">
    <text evidence="1 3">Belongs to the short-chain dehydrogenases/reductases (SDR) family.</text>
</comment>
<name>A0A1H5L017_9MICO</name>
<organism evidence="5 6">
    <name type="scientific">Ruania alba</name>
    <dbReference type="NCBI Taxonomy" id="648782"/>
    <lineage>
        <taxon>Bacteria</taxon>
        <taxon>Bacillati</taxon>
        <taxon>Actinomycetota</taxon>
        <taxon>Actinomycetes</taxon>
        <taxon>Micrococcales</taxon>
        <taxon>Ruaniaceae</taxon>
        <taxon>Ruania</taxon>
    </lineage>
</organism>
<dbReference type="PANTHER" id="PTHR43976">
    <property type="entry name" value="SHORT CHAIN DEHYDROGENASE"/>
    <property type="match status" value="1"/>
</dbReference>
<dbReference type="GO" id="GO:0016491">
    <property type="term" value="F:oxidoreductase activity"/>
    <property type="evidence" value="ECO:0007669"/>
    <property type="project" value="UniProtKB-KW"/>
</dbReference>
<reference evidence="6" key="1">
    <citation type="submission" date="2016-10" db="EMBL/GenBank/DDBJ databases">
        <authorList>
            <person name="Varghese N."/>
            <person name="Submissions S."/>
        </authorList>
    </citation>
    <scope>NUCLEOTIDE SEQUENCE [LARGE SCALE GENOMIC DNA]</scope>
    <source>
        <strain evidence="6">DSM 21368</strain>
    </source>
</reference>
<dbReference type="Gene3D" id="3.40.50.720">
    <property type="entry name" value="NAD(P)-binding Rossmann-like Domain"/>
    <property type="match status" value="1"/>
</dbReference>
<keyword evidence="2" id="KW-0560">Oxidoreductase</keyword>
<accession>A0A1H5L017</accession>
<gene>
    <name evidence="5" type="ORF">SAMN04488554_2544</name>
</gene>
<dbReference type="Pfam" id="PF00106">
    <property type="entry name" value="adh_short"/>
    <property type="match status" value="1"/>
</dbReference>
<dbReference type="EMBL" id="FNTX01000002">
    <property type="protein sequence ID" value="SEE70432.1"/>
    <property type="molecule type" value="Genomic_DNA"/>
</dbReference>
<dbReference type="PRINTS" id="PR00081">
    <property type="entry name" value="GDHRDH"/>
</dbReference>
<dbReference type="PANTHER" id="PTHR43976:SF16">
    <property type="entry name" value="SHORT-CHAIN DEHYDROGENASE_REDUCTASE FAMILY PROTEIN"/>
    <property type="match status" value="1"/>
</dbReference>
<dbReference type="InterPro" id="IPR057326">
    <property type="entry name" value="KR_dom"/>
</dbReference>
<keyword evidence="6" id="KW-1185">Reference proteome</keyword>
<dbReference type="CDD" id="cd05374">
    <property type="entry name" value="17beta-HSD-like_SDR_c"/>
    <property type="match status" value="1"/>
</dbReference>
<evidence type="ECO:0000256" key="1">
    <source>
        <dbReference type="ARBA" id="ARBA00006484"/>
    </source>
</evidence>
<dbReference type="NCBIfam" id="NF006114">
    <property type="entry name" value="PRK08263.1"/>
    <property type="match status" value="1"/>
</dbReference>
<dbReference type="PRINTS" id="PR00080">
    <property type="entry name" value="SDRFAMILY"/>
</dbReference>
<evidence type="ECO:0000256" key="3">
    <source>
        <dbReference type="RuleBase" id="RU000363"/>
    </source>
</evidence>
<dbReference type="Proteomes" id="UP000199220">
    <property type="component" value="Unassembled WGS sequence"/>
</dbReference>
<dbReference type="STRING" id="648782.SAMN04488554_2544"/>
<evidence type="ECO:0000313" key="6">
    <source>
        <dbReference type="Proteomes" id="UP000199220"/>
    </source>
</evidence>
<dbReference type="InterPro" id="IPR002347">
    <property type="entry name" value="SDR_fam"/>
</dbReference>
<evidence type="ECO:0000259" key="4">
    <source>
        <dbReference type="SMART" id="SM00822"/>
    </source>
</evidence>
<sequence length="283" mass="29964">MSRVWFVTGSSRGLGRAFVEVALEAGDRVAATARNPERLQDLVDNYGDAVLPLRLDVTDYDTTARIVGQAVEAFGCIDAVLNSAGYSDLGSFEDTTIESFRTQIETNFYGVVNVSKAVVPVLREQGSGHIFQVASLSARLSGPGLTAYQAAKWAIAGFSIGFAQEIAPFGVKLTVLEPGGMRTDWAGSSMTIPQPSAPYQASIGPLAELIRATSGHEATDPRRVARIVRDLAGRDDAPIRLLLGTDAVPIAQQTAQELAASDEAWRNVSLSVSDGTPPTADAP</sequence>
<evidence type="ECO:0000313" key="5">
    <source>
        <dbReference type="EMBL" id="SEE70432.1"/>
    </source>
</evidence>
<dbReference type="InterPro" id="IPR051911">
    <property type="entry name" value="SDR_oxidoreductase"/>
</dbReference>
<proteinExistence type="inferred from homology"/>
<feature type="domain" description="Ketoreductase" evidence="4">
    <location>
        <begin position="3"/>
        <end position="188"/>
    </location>
</feature>